<evidence type="ECO:0000313" key="2">
    <source>
        <dbReference type="EMBL" id="MBB6001084.1"/>
    </source>
</evidence>
<gene>
    <name evidence="2" type="ORF">HNR25_004913</name>
</gene>
<dbReference type="Proteomes" id="UP000578077">
    <property type="component" value="Unassembled WGS sequence"/>
</dbReference>
<accession>A0A841EFJ7</accession>
<organism evidence="2 3">
    <name type="scientific">Streptomonospora salina</name>
    <dbReference type="NCBI Taxonomy" id="104205"/>
    <lineage>
        <taxon>Bacteria</taxon>
        <taxon>Bacillati</taxon>
        <taxon>Actinomycetota</taxon>
        <taxon>Actinomycetes</taxon>
        <taxon>Streptosporangiales</taxon>
        <taxon>Nocardiopsidaceae</taxon>
        <taxon>Streptomonospora</taxon>
    </lineage>
</organism>
<evidence type="ECO:0000256" key="1">
    <source>
        <dbReference type="SAM" id="MobiDB-lite"/>
    </source>
</evidence>
<keyword evidence="3" id="KW-1185">Reference proteome</keyword>
<dbReference type="AlphaFoldDB" id="A0A841EFJ7"/>
<protein>
    <submittedName>
        <fullName evidence="2">Uncharacterized protein</fullName>
    </submittedName>
</protein>
<comment type="caution">
    <text evidence="2">The sequence shown here is derived from an EMBL/GenBank/DDBJ whole genome shotgun (WGS) entry which is preliminary data.</text>
</comment>
<evidence type="ECO:0000313" key="3">
    <source>
        <dbReference type="Proteomes" id="UP000578077"/>
    </source>
</evidence>
<feature type="compositionally biased region" description="Low complexity" evidence="1">
    <location>
        <begin position="70"/>
        <end position="89"/>
    </location>
</feature>
<feature type="region of interest" description="Disordered" evidence="1">
    <location>
        <begin position="43"/>
        <end position="89"/>
    </location>
</feature>
<dbReference type="EMBL" id="JACHLY010000002">
    <property type="protein sequence ID" value="MBB6001084.1"/>
    <property type="molecule type" value="Genomic_DNA"/>
</dbReference>
<proteinExistence type="predicted"/>
<reference evidence="2 3" key="1">
    <citation type="submission" date="2020-08" db="EMBL/GenBank/DDBJ databases">
        <title>Sequencing the genomes of 1000 actinobacteria strains.</title>
        <authorList>
            <person name="Klenk H.-P."/>
        </authorList>
    </citation>
    <scope>NUCLEOTIDE SEQUENCE [LARGE SCALE GENOMIC DNA]</scope>
    <source>
        <strain evidence="2 3">DSM 44593</strain>
    </source>
</reference>
<sequence>MSARLTVNGEHGATATRVIASKEGSWWASTAASVAASASCVDSVTASGGRPPAERPRSIDPRAGSSRIPTARAASTSAAAVAAGSRGNT</sequence>
<name>A0A841EFJ7_9ACTN</name>